<reference evidence="2" key="1">
    <citation type="submission" date="2015-05" db="EMBL/GenBank/DDBJ databases">
        <title>Permanent draft genome of Rhodopirellula islandicus K833.</title>
        <authorList>
            <person name="Kizina J."/>
            <person name="Richter M."/>
            <person name="Glockner F.O."/>
            <person name="Harder J."/>
        </authorList>
    </citation>
    <scope>NUCLEOTIDE SEQUENCE [LARGE SCALE GENOMIC DNA]</scope>
    <source>
        <strain evidence="2">K833</strain>
    </source>
</reference>
<dbReference type="Pfam" id="PF09949">
    <property type="entry name" value="APP1_cat"/>
    <property type="match status" value="1"/>
</dbReference>
<feature type="domain" description="Phosphatidate phosphatase APP1 catalytic" evidence="1">
    <location>
        <begin position="183"/>
        <end position="338"/>
    </location>
</feature>
<gene>
    <name evidence="2" type="ORF">RISK_001889</name>
</gene>
<dbReference type="EMBL" id="LECT01000016">
    <property type="protein sequence ID" value="KLU06038.1"/>
    <property type="molecule type" value="Genomic_DNA"/>
</dbReference>
<comment type="caution">
    <text evidence="2">The sequence shown here is derived from an EMBL/GenBank/DDBJ whole genome shotgun (WGS) entry which is preliminary data.</text>
</comment>
<protein>
    <recommendedName>
        <fullName evidence="1">Phosphatidate phosphatase APP1 catalytic domain-containing protein</fullName>
    </recommendedName>
</protein>
<dbReference type="PATRIC" id="fig|595434.4.peg.1809"/>
<dbReference type="InterPro" id="IPR019236">
    <property type="entry name" value="APP1_cat"/>
</dbReference>
<dbReference type="InterPro" id="IPR052935">
    <property type="entry name" value="Mg2+_PAP"/>
</dbReference>
<evidence type="ECO:0000313" key="2">
    <source>
        <dbReference type="EMBL" id="KLU06038.1"/>
    </source>
</evidence>
<organism evidence="2 3">
    <name type="scientific">Rhodopirellula islandica</name>
    <dbReference type="NCBI Taxonomy" id="595434"/>
    <lineage>
        <taxon>Bacteria</taxon>
        <taxon>Pseudomonadati</taxon>
        <taxon>Planctomycetota</taxon>
        <taxon>Planctomycetia</taxon>
        <taxon>Pirellulales</taxon>
        <taxon>Pirellulaceae</taxon>
        <taxon>Rhodopirellula</taxon>
    </lineage>
</organism>
<dbReference type="GO" id="GO:0008195">
    <property type="term" value="F:phosphatidate phosphatase activity"/>
    <property type="evidence" value="ECO:0007669"/>
    <property type="project" value="InterPro"/>
</dbReference>
<dbReference type="PANTHER" id="PTHR28208:SF3">
    <property type="entry name" value="PHOSPHATIDATE PHOSPHATASE APP1"/>
    <property type="match status" value="1"/>
</dbReference>
<keyword evidence="3" id="KW-1185">Reference proteome</keyword>
<dbReference type="STRING" id="595434.RISK_001889"/>
<name>A0A0J1BHR9_RHOIS</name>
<evidence type="ECO:0000259" key="1">
    <source>
        <dbReference type="Pfam" id="PF09949"/>
    </source>
</evidence>
<accession>A0A0J1BHR9</accession>
<dbReference type="PANTHER" id="PTHR28208">
    <property type="entry name" value="PHOSPHATIDATE PHOSPHATASE APP1"/>
    <property type="match status" value="1"/>
</dbReference>
<dbReference type="Proteomes" id="UP000036367">
    <property type="component" value="Unassembled WGS sequence"/>
</dbReference>
<sequence length="407" mass="45606">MESFQPLRPHHAFMPRSAPPPIHDSLRHWLTRTAAMADDVADSAIRRIRHRWGQGVTPQIQAYTGFATAETIHLRGRILANPPLNPDFHNDRWWQNLKHSWRRFASDEVPGVRLEGFFAGSTSRTISDSEGYFQLDLPRKDCETTSEFWSLAHLAIVDDERISPFDSLTTCDVLQTPVEAKYAVVSDVDDTILRTGATDIATMAKLTFFGNARTRAPLEGVASLYEWMQHDGTPFGPPLNPIFYVSSSPWNLSDLLEDFLQNNAIPQGPLFLRDLGIDEDKFIKQGHDRKLEQTRFLMNAFPDLPFVLVGDSGQEDARLYATAAAEFGDRIQAIFIRDIDPGAFSNHDETVDRFARQSLASGVPMHLVKDSIEVSVIAERLGLLSKAALPAIAAATKRDQNRKDGLL</sequence>
<evidence type="ECO:0000313" key="3">
    <source>
        <dbReference type="Proteomes" id="UP000036367"/>
    </source>
</evidence>
<proteinExistence type="predicted"/>
<dbReference type="AlphaFoldDB" id="A0A0J1BHR9"/>